<keyword evidence="1 6" id="KW-0489">Methyltransferase</keyword>
<evidence type="ECO:0000256" key="6">
    <source>
        <dbReference type="PROSITE-ProRule" id="PRU01016"/>
    </source>
</evidence>
<dbReference type="PROSITE" id="PS51679">
    <property type="entry name" value="SAM_MT_C5"/>
    <property type="match status" value="1"/>
</dbReference>
<evidence type="ECO:0000256" key="2">
    <source>
        <dbReference type="ARBA" id="ARBA00022679"/>
    </source>
</evidence>
<dbReference type="AlphaFoldDB" id="A0A1H2HJZ8"/>
<comment type="catalytic activity">
    <reaction evidence="5 8">
        <text>a 2'-deoxycytidine in DNA + S-adenosyl-L-methionine = a 5-methyl-2'-deoxycytidine in DNA + S-adenosyl-L-homocysteine + H(+)</text>
        <dbReference type="Rhea" id="RHEA:13681"/>
        <dbReference type="Rhea" id="RHEA-COMP:11369"/>
        <dbReference type="Rhea" id="RHEA-COMP:11370"/>
        <dbReference type="ChEBI" id="CHEBI:15378"/>
        <dbReference type="ChEBI" id="CHEBI:57856"/>
        <dbReference type="ChEBI" id="CHEBI:59789"/>
        <dbReference type="ChEBI" id="CHEBI:85452"/>
        <dbReference type="ChEBI" id="CHEBI:85454"/>
        <dbReference type="EC" id="2.1.1.37"/>
    </reaction>
</comment>
<evidence type="ECO:0000256" key="7">
    <source>
        <dbReference type="RuleBase" id="RU000416"/>
    </source>
</evidence>
<dbReference type="SUPFAM" id="SSF53335">
    <property type="entry name" value="S-adenosyl-L-methionine-dependent methyltransferases"/>
    <property type="match status" value="1"/>
</dbReference>
<comment type="similarity">
    <text evidence="6 7">Belongs to the class I-like SAM-binding methyltransferase superfamily. C5-methyltransferase family.</text>
</comment>
<dbReference type="InterPro" id="IPR050390">
    <property type="entry name" value="C5-Methyltransferase"/>
</dbReference>
<proteinExistence type="inferred from homology"/>
<gene>
    <name evidence="9" type="ORF">SAMN04487931_106277</name>
</gene>
<dbReference type="GO" id="GO:0032259">
    <property type="term" value="P:methylation"/>
    <property type="evidence" value="ECO:0007669"/>
    <property type="project" value="UniProtKB-KW"/>
</dbReference>
<keyword evidence="2 6" id="KW-0808">Transferase</keyword>
<keyword evidence="4" id="KW-0680">Restriction system</keyword>
<dbReference type="Pfam" id="PF00145">
    <property type="entry name" value="DNA_methylase"/>
    <property type="match status" value="1"/>
</dbReference>
<dbReference type="Gene3D" id="3.40.50.150">
    <property type="entry name" value="Vaccinia Virus protein VP39"/>
    <property type="match status" value="1"/>
</dbReference>
<evidence type="ECO:0000256" key="5">
    <source>
        <dbReference type="ARBA" id="ARBA00047422"/>
    </source>
</evidence>
<evidence type="ECO:0000256" key="4">
    <source>
        <dbReference type="ARBA" id="ARBA00022747"/>
    </source>
</evidence>
<dbReference type="PROSITE" id="PS00094">
    <property type="entry name" value="C5_MTASE_1"/>
    <property type="match status" value="1"/>
</dbReference>
<evidence type="ECO:0000256" key="3">
    <source>
        <dbReference type="ARBA" id="ARBA00022691"/>
    </source>
</evidence>
<dbReference type="PRINTS" id="PR00105">
    <property type="entry name" value="C5METTRFRASE"/>
</dbReference>
<keyword evidence="10" id="KW-1185">Reference proteome</keyword>
<reference evidence="10" key="1">
    <citation type="submission" date="2016-10" db="EMBL/GenBank/DDBJ databases">
        <authorList>
            <person name="Varghese N."/>
            <person name="Submissions S."/>
        </authorList>
    </citation>
    <scope>NUCLEOTIDE SEQUENCE [LARGE SCALE GENOMIC DNA]</scope>
    <source>
        <strain evidence="10">DSM 3384</strain>
    </source>
</reference>
<evidence type="ECO:0000313" key="9">
    <source>
        <dbReference type="EMBL" id="SDU31888.1"/>
    </source>
</evidence>
<keyword evidence="3 6" id="KW-0949">S-adenosyl-L-methionine</keyword>
<dbReference type="InterPro" id="IPR001525">
    <property type="entry name" value="C5_MeTfrase"/>
</dbReference>
<evidence type="ECO:0000313" key="10">
    <source>
        <dbReference type="Proteomes" id="UP000199608"/>
    </source>
</evidence>
<evidence type="ECO:0000256" key="8">
    <source>
        <dbReference type="RuleBase" id="RU000417"/>
    </source>
</evidence>
<dbReference type="GO" id="GO:0009307">
    <property type="term" value="P:DNA restriction-modification system"/>
    <property type="evidence" value="ECO:0007669"/>
    <property type="project" value="UniProtKB-KW"/>
</dbReference>
<dbReference type="GO" id="GO:0003677">
    <property type="term" value="F:DNA binding"/>
    <property type="evidence" value="ECO:0007669"/>
    <property type="project" value="TreeGrafter"/>
</dbReference>
<dbReference type="PANTHER" id="PTHR10629">
    <property type="entry name" value="CYTOSINE-SPECIFIC METHYLTRANSFERASE"/>
    <property type="match status" value="1"/>
</dbReference>
<dbReference type="GO" id="GO:0044027">
    <property type="term" value="P:negative regulation of gene expression via chromosomal CpG island methylation"/>
    <property type="evidence" value="ECO:0007669"/>
    <property type="project" value="TreeGrafter"/>
</dbReference>
<evidence type="ECO:0000256" key="1">
    <source>
        <dbReference type="ARBA" id="ARBA00022603"/>
    </source>
</evidence>
<dbReference type="InterPro" id="IPR018117">
    <property type="entry name" value="C5_DNA_meth_AS"/>
</dbReference>
<dbReference type="RefSeq" id="WP_092234498.1">
    <property type="nucleotide sequence ID" value="NZ_FNLL01000006.1"/>
</dbReference>
<dbReference type="PANTHER" id="PTHR10629:SF52">
    <property type="entry name" value="DNA (CYTOSINE-5)-METHYLTRANSFERASE 1"/>
    <property type="match status" value="1"/>
</dbReference>
<feature type="active site" evidence="6">
    <location>
        <position position="92"/>
    </location>
</feature>
<organism evidence="9 10">
    <name type="scientific">Desulfobacula phenolica</name>
    <dbReference type="NCBI Taxonomy" id="90732"/>
    <lineage>
        <taxon>Bacteria</taxon>
        <taxon>Pseudomonadati</taxon>
        <taxon>Thermodesulfobacteriota</taxon>
        <taxon>Desulfobacteria</taxon>
        <taxon>Desulfobacterales</taxon>
        <taxon>Desulfobacteraceae</taxon>
        <taxon>Desulfobacula</taxon>
    </lineage>
</organism>
<dbReference type="InterPro" id="IPR029063">
    <property type="entry name" value="SAM-dependent_MTases_sf"/>
</dbReference>
<sequence>MIRRPWKVIDLFSGAGGMSFGFHAHKNFQLTAAFDAQKGKPSSGFGKLECNTTYYDNIGIKPYDTDLNSISIENFKKKITKNIDVFIACPPCTGFSRANPTNHLVDDPRNSLVTKSALLALSLKPSVILMENARELLQGNFKHHYKQFAKLLTDNGYNVTCSVHFLNKFGLPQIRERALIIAGKKNLKLKTIEDLWDGYTVNPFSTSVSNAFSVLEKSKSFSCNIAPKFSSKIVKDRISSIPKDGGSWIDLARQPNKKYLLTEGMKKLFDKGKIGSFPDTYGRMAWNKPAPTIKRECSHVGNGRYAHPEKNRLCTVREMAILQGFPISYKFSGNSLSNKYRHIGDAVPPLISYQLAHLVDWILSTKKPAIDDIILKNTSLKSSDIESVEKNYGQAV</sequence>
<dbReference type="NCBIfam" id="TIGR00675">
    <property type="entry name" value="dcm"/>
    <property type="match status" value="1"/>
</dbReference>
<dbReference type="Gene3D" id="3.90.120.10">
    <property type="entry name" value="DNA Methylase, subunit A, domain 2"/>
    <property type="match status" value="1"/>
</dbReference>
<dbReference type="EC" id="2.1.1.37" evidence="8"/>
<name>A0A1H2HJZ8_9BACT</name>
<dbReference type="Proteomes" id="UP000199608">
    <property type="component" value="Unassembled WGS sequence"/>
</dbReference>
<dbReference type="EMBL" id="FNLL01000006">
    <property type="protein sequence ID" value="SDU31888.1"/>
    <property type="molecule type" value="Genomic_DNA"/>
</dbReference>
<accession>A0A1H2HJZ8</accession>
<protein>
    <recommendedName>
        <fullName evidence="8">Cytosine-specific methyltransferase</fullName>
        <ecNumber evidence="8">2.1.1.37</ecNumber>
    </recommendedName>
</protein>
<dbReference type="GO" id="GO:0003886">
    <property type="term" value="F:DNA (cytosine-5-)-methyltransferase activity"/>
    <property type="evidence" value="ECO:0007669"/>
    <property type="project" value="UniProtKB-EC"/>
</dbReference>